<evidence type="ECO:0000256" key="1">
    <source>
        <dbReference type="ARBA" id="ARBA00007766"/>
    </source>
</evidence>
<evidence type="ECO:0000313" key="5">
    <source>
        <dbReference type="EMBL" id="KAK4601018.1"/>
    </source>
</evidence>
<dbReference type="PANTHER" id="PTHR33832:SF15">
    <property type="entry name" value="SERINE-TYPE ENDOPEPTIDASE INHIBITOR"/>
    <property type="match status" value="1"/>
</dbReference>
<dbReference type="GO" id="GO:0004867">
    <property type="term" value="F:serine-type endopeptidase inhibitor activity"/>
    <property type="evidence" value="ECO:0007669"/>
    <property type="project" value="UniProtKB-KW"/>
</dbReference>
<keyword evidence="6" id="KW-1185">Reference proteome</keyword>
<evidence type="ECO:0000256" key="4">
    <source>
        <dbReference type="SAM" id="SignalP"/>
    </source>
</evidence>
<dbReference type="PANTHER" id="PTHR33832">
    <property type="entry name" value="SERINE-TYPE ENDOPEPTIDASE INHIBITOR"/>
    <property type="match status" value="1"/>
</dbReference>
<dbReference type="EMBL" id="JAXUIC010000002">
    <property type="protein sequence ID" value="KAK4601018.1"/>
    <property type="molecule type" value="Genomic_DNA"/>
</dbReference>
<sequence length="74" mass="7708">MGGQKIGIMVILICGAILLGSVVNPTNACPQYCLDYAYMTCPSSGSQKLDPACNCCLAQGCTLYLADGTSTYCD</sequence>
<keyword evidence="4" id="KW-0732">Signal</keyword>
<comment type="similarity">
    <text evidence="1">Belongs to the protease inhibitor I20 (potato type II proteinase inhibitor) family.</text>
</comment>
<evidence type="ECO:0000256" key="2">
    <source>
        <dbReference type="ARBA" id="ARBA00022690"/>
    </source>
</evidence>
<comment type="caution">
    <text evidence="5">The sequence shown here is derived from an EMBL/GenBank/DDBJ whole genome shotgun (WGS) entry which is preliminary data.</text>
</comment>
<dbReference type="Pfam" id="PF02428">
    <property type="entry name" value="Prot_inhib_II"/>
    <property type="match status" value="1"/>
</dbReference>
<dbReference type="Gene3D" id="3.30.60.30">
    <property type="match status" value="1"/>
</dbReference>
<name>A0AAN7FVH6_QUERU</name>
<accession>A0AAN7FVH6</accession>
<organism evidence="5 6">
    <name type="scientific">Quercus rubra</name>
    <name type="common">Northern red oak</name>
    <name type="synonym">Quercus borealis</name>
    <dbReference type="NCBI Taxonomy" id="3512"/>
    <lineage>
        <taxon>Eukaryota</taxon>
        <taxon>Viridiplantae</taxon>
        <taxon>Streptophyta</taxon>
        <taxon>Embryophyta</taxon>
        <taxon>Tracheophyta</taxon>
        <taxon>Spermatophyta</taxon>
        <taxon>Magnoliopsida</taxon>
        <taxon>eudicotyledons</taxon>
        <taxon>Gunneridae</taxon>
        <taxon>Pentapetalae</taxon>
        <taxon>rosids</taxon>
        <taxon>fabids</taxon>
        <taxon>Fagales</taxon>
        <taxon>Fagaceae</taxon>
        <taxon>Quercus</taxon>
    </lineage>
</organism>
<dbReference type="SUPFAM" id="SSF100897">
    <property type="entry name" value="Plant proteinase inhibitors"/>
    <property type="match status" value="1"/>
</dbReference>
<evidence type="ECO:0000256" key="3">
    <source>
        <dbReference type="ARBA" id="ARBA00022900"/>
    </source>
</evidence>
<protein>
    <submittedName>
        <fullName evidence="5">Uncharacterized protein</fullName>
    </submittedName>
</protein>
<keyword evidence="3" id="KW-0722">Serine protease inhibitor</keyword>
<gene>
    <name evidence="5" type="ORF">RGQ29_010558</name>
</gene>
<proteinExistence type="inferred from homology"/>
<feature type="signal peptide" evidence="4">
    <location>
        <begin position="1"/>
        <end position="28"/>
    </location>
</feature>
<dbReference type="InterPro" id="IPR051391">
    <property type="entry name" value="Protease_inhibitor_I20"/>
</dbReference>
<dbReference type="InterPro" id="IPR003465">
    <property type="entry name" value="Prot_inh_I20"/>
</dbReference>
<dbReference type="AlphaFoldDB" id="A0AAN7FVH6"/>
<keyword evidence="2" id="KW-0646">Protease inhibitor</keyword>
<dbReference type="Proteomes" id="UP001324115">
    <property type="component" value="Unassembled WGS sequence"/>
</dbReference>
<feature type="chain" id="PRO_5042919369" evidence="4">
    <location>
        <begin position="29"/>
        <end position="74"/>
    </location>
</feature>
<reference evidence="5 6" key="1">
    <citation type="journal article" date="2023" name="G3 (Bethesda)">
        <title>A haplotype-resolved chromosome-scale genome for Quercus rubra L. provides insights into the genetics of adaptive traits for red oak species.</title>
        <authorList>
            <person name="Kapoor B."/>
            <person name="Jenkins J."/>
            <person name="Schmutz J."/>
            <person name="Zhebentyayeva T."/>
            <person name="Kuelheim C."/>
            <person name="Coggeshall M."/>
            <person name="Heim C."/>
            <person name="Lasky J.R."/>
            <person name="Leites L."/>
            <person name="Islam-Faridi N."/>
            <person name="Romero-Severson J."/>
            <person name="DeLeo V.L."/>
            <person name="Lucas S.M."/>
            <person name="Lazic D."/>
            <person name="Gailing O."/>
            <person name="Carlson J."/>
            <person name="Staton M."/>
        </authorList>
    </citation>
    <scope>NUCLEOTIDE SEQUENCE [LARGE SCALE GENOMIC DNA]</scope>
    <source>
        <strain evidence="5">Pseudo-F2</strain>
    </source>
</reference>
<evidence type="ECO:0000313" key="6">
    <source>
        <dbReference type="Proteomes" id="UP001324115"/>
    </source>
</evidence>